<feature type="transmembrane region" description="Helical" evidence="6">
    <location>
        <begin position="21"/>
        <end position="42"/>
    </location>
</feature>
<feature type="transmembrane region" description="Helical" evidence="6">
    <location>
        <begin position="142"/>
        <end position="162"/>
    </location>
</feature>
<feature type="transmembrane region" description="Helical" evidence="6">
    <location>
        <begin position="48"/>
        <end position="70"/>
    </location>
</feature>
<feature type="transmembrane region" description="Helical" evidence="6">
    <location>
        <begin position="255"/>
        <end position="274"/>
    </location>
</feature>
<name>A0AAW7X9P0_9GAMM</name>
<proteinExistence type="predicted"/>
<feature type="transmembrane region" description="Helical" evidence="6">
    <location>
        <begin position="370"/>
        <end position="390"/>
    </location>
</feature>
<organism evidence="7 8">
    <name type="scientific">Saccharophagus degradans</name>
    <dbReference type="NCBI Taxonomy" id="86304"/>
    <lineage>
        <taxon>Bacteria</taxon>
        <taxon>Pseudomonadati</taxon>
        <taxon>Pseudomonadota</taxon>
        <taxon>Gammaproteobacteria</taxon>
        <taxon>Cellvibrionales</taxon>
        <taxon>Cellvibrionaceae</taxon>
        <taxon>Saccharophagus</taxon>
    </lineage>
</organism>
<evidence type="ECO:0000256" key="5">
    <source>
        <dbReference type="ARBA" id="ARBA00023136"/>
    </source>
</evidence>
<dbReference type="AlphaFoldDB" id="A0AAW7X9P0"/>
<keyword evidence="4 6" id="KW-1133">Transmembrane helix</keyword>
<dbReference type="PANTHER" id="PTHR23513:SF11">
    <property type="entry name" value="STAPHYLOFERRIN A TRANSPORTER"/>
    <property type="match status" value="1"/>
</dbReference>
<dbReference type="GO" id="GO:0005886">
    <property type="term" value="C:plasma membrane"/>
    <property type="evidence" value="ECO:0007669"/>
    <property type="project" value="UniProtKB-SubCell"/>
</dbReference>
<dbReference type="SUPFAM" id="SSF103473">
    <property type="entry name" value="MFS general substrate transporter"/>
    <property type="match status" value="1"/>
</dbReference>
<dbReference type="InterPro" id="IPR011701">
    <property type="entry name" value="MFS"/>
</dbReference>
<feature type="transmembrane region" description="Helical" evidence="6">
    <location>
        <begin position="168"/>
        <end position="189"/>
    </location>
</feature>
<dbReference type="RefSeq" id="WP_303493625.1">
    <property type="nucleotide sequence ID" value="NZ_JAUOPB010000013.1"/>
</dbReference>
<feature type="transmembrane region" description="Helical" evidence="6">
    <location>
        <begin position="103"/>
        <end position="122"/>
    </location>
</feature>
<evidence type="ECO:0000256" key="1">
    <source>
        <dbReference type="ARBA" id="ARBA00004651"/>
    </source>
</evidence>
<reference evidence="7" key="1">
    <citation type="submission" date="2023-07" db="EMBL/GenBank/DDBJ databases">
        <title>Genome content predicts the carbon catabolic preferences of heterotrophic bacteria.</title>
        <authorList>
            <person name="Gralka M."/>
        </authorList>
    </citation>
    <scope>NUCLEOTIDE SEQUENCE</scope>
    <source>
        <strain evidence="7">I3M17_2</strain>
    </source>
</reference>
<evidence type="ECO:0000313" key="7">
    <source>
        <dbReference type="EMBL" id="MDO6424214.1"/>
    </source>
</evidence>
<evidence type="ECO:0000313" key="8">
    <source>
        <dbReference type="Proteomes" id="UP001169760"/>
    </source>
</evidence>
<dbReference type="Pfam" id="PF07690">
    <property type="entry name" value="MFS_1"/>
    <property type="match status" value="1"/>
</dbReference>
<accession>A0AAW7X9P0</accession>
<keyword evidence="3 6" id="KW-0812">Transmembrane</keyword>
<dbReference type="GO" id="GO:0022857">
    <property type="term" value="F:transmembrane transporter activity"/>
    <property type="evidence" value="ECO:0007669"/>
    <property type="project" value="InterPro"/>
</dbReference>
<dbReference type="PANTHER" id="PTHR23513">
    <property type="entry name" value="INTEGRAL MEMBRANE EFFLUX PROTEIN-RELATED"/>
    <property type="match status" value="1"/>
</dbReference>
<evidence type="ECO:0000256" key="6">
    <source>
        <dbReference type="SAM" id="Phobius"/>
    </source>
</evidence>
<feature type="transmembrane region" description="Helical" evidence="6">
    <location>
        <begin position="286"/>
        <end position="302"/>
    </location>
</feature>
<dbReference type="Proteomes" id="UP001169760">
    <property type="component" value="Unassembled WGS sequence"/>
</dbReference>
<evidence type="ECO:0000256" key="2">
    <source>
        <dbReference type="ARBA" id="ARBA00022475"/>
    </source>
</evidence>
<evidence type="ECO:0000256" key="4">
    <source>
        <dbReference type="ARBA" id="ARBA00022989"/>
    </source>
</evidence>
<evidence type="ECO:0000256" key="3">
    <source>
        <dbReference type="ARBA" id="ARBA00022692"/>
    </source>
</evidence>
<feature type="transmembrane region" description="Helical" evidence="6">
    <location>
        <begin position="342"/>
        <end position="364"/>
    </location>
</feature>
<feature type="transmembrane region" description="Helical" evidence="6">
    <location>
        <begin position="220"/>
        <end position="243"/>
    </location>
</feature>
<comment type="caution">
    <text evidence="7">The sequence shown here is derived from an EMBL/GenBank/DDBJ whole genome shotgun (WGS) entry which is preliminary data.</text>
</comment>
<keyword evidence="5 6" id="KW-0472">Membrane</keyword>
<protein>
    <submittedName>
        <fullName evidence="7">MFS transporter</fullName>
    </submittedName>
</protein>
<dbReference type="InterPro" id="IPR036259">
    <property type="entry name" value="MFS_trans_sf"/>
</dbReference>
<sequence length="401" mass="43539">MNHPEANVKQGHLRRFLIAHGLAAITVGIHLVLLSWLSVGVLHLSSAYVGWVQAAALIPSLFSIVLAGVLADRHNPAVLMVAVQLTLAITFTVFALLLHADKLTFAFLLVYGALVGSCNGLVQPVREKLLMQLDTVVLQRKISSASAVQFSCQGAGVLLVTLSVYFDMALLLGLQALLSVVAAIFYSSLVRAKAKPRPPENSVWREPLILLRQNVGLRQLLCLAAFNGYMHLGVFVVVLPILARDVYALNSQAYAFLQFTFVVGMILANIRLLYTEKIRFPGQGALFSLLYTGVVGVALSRQPTLVGLYLLVGVWGWVAGNSAGLSRIVLQSLVAFSMKGRVMALYQFILFGMAPLGALAAGYALHWFSLPTVFIVMSVSSALLFVLFLFSKTLWAVEQVE</sequence>
<keyword evidence="2" id="KW-1003">Cell membrane</keyword>
<feature type="transmembrane region" description="Helical" evidence="6">
    <location>
        <begin position="77"/>
        <end position="97"/>
    </location>
</feature>
<feature type="transmembrane region" description="Helical" evidence="6">
    <location>
        <begin position="308"/>
        <end position="330"/>
    </location>
</feature>
<gene>
    <name evidence="7" type="ORF">Q4521_17145</name>
</gene>
<comment type="subcellular location">
    <subcellularLocation>
        <location evidence="1">Cell membrane</location>
        <topology evidence="1">Multi-pass membrane protein</topology>
    </subcellularLocation>
</comment>
<dbReference type="Gene3D" id="1.20.1250.20">
    <property type="entry name" value="MFS general substrate transporter like domains"/>
    <property type="match status" value="1"/>
</dbReference>
<dbReference type="EMBL" id="JAUOPB010000013">
    <property type="protein sequence ID" value="MDO6424214.1"/>
    <property type="molecule type" value="Genomic_DNA"/>
</dbReference>